<sequence length="453" mass="50823">MKMAALEKMEAKEALRNIISGLWFAILYRSVERHTGYDKAVRKASRCRAICNLTACLRAGKEGLDDLQSALEDDDLHRSTNRYRTVIRRVLIFIDKTLKTTESLYRYLKNALRDVIDLVDDDDVDDAATSLLSQHLRRQDQLINTDTHTGLESSYNSYSISLEATFNKSTHPQYTVQYDSPILIYVQSGDINATRALLQAGMASIYDVDPYNLGLLYYASYYCWRCYGAIKAIQMCRMLIQTGADMNMMGEIGKLDIPTLDGSMWLLISCISTPLHTMADSAVVERCRDLNSPAVIEVALLCNMSSHELVEEHRTGYSLTTLHETLLGINLENSSLQEHPQSLQSLGSLSEPIDKPDSRGRSALAWAVEYGMADAVRILLRFGADACQYRISHWSQLPMLHLVIAGPPPPLASGFLEVVKILLATDIDINARDDEAWSAWHVAASWRSYNVPT</sequence>
<organism evidence="4">
    <name type="scientific">Pseudogymnoascus destructans</name>
    <dbReference type="NCBI Taxonomy" id="655981"/>
    <lineage>
        <taxon>Eukaryota</taxon>
        <taxon>Fungi</taxon>
        <taxon>Dikarya</taxon>
        <taxon>Ascomycota</taxon>
        <taxon>Pezizomycotina</taxon>
        <taxon>Leotiomycetes</taxon>
        <taxon>Thelebolales</taxon>
        <taxon>Thelebolaceae</taxon>
        <taxon>Pseudogymnoascus</taxon>
    </lineage>
</organism>
<dbReference type="PROSITE" id="PS50088">
    <property type="entry name" value="ANK_REPEAT"/>
    <property type="match status" value="1"/>
</dbReference>
<evidence type="ECO:0000256" key="3">
    <source>
        <dbReference type="PROSITE-ProRule" id="PRU00023"/>
    </source>
</evidence>
<accession>A0A177AMV6</accession>
<dbReference type="PROSITE" id="PS50297">
    <property type="entry name" value="ANK_REP_REGION"/>
    <property type="match status" value="1"/>
</dbReference>
<feature type="repeat" description="ANK" evidence="3">
    <location>
        <begin position="359"/>
        <end position="385"/>
    </location>
</feature>
<dbReference type="AlphaFoldDB" id="A0A177AMV6"/>
<dbReference type="VEuPathDB" id="FungiDB:GMDG_06213"/>
<dbReference type="EMBL" id="KV441386">
    <property type="protein sequence ID" value="OAF63365.2"/>
    <property type="molecule type" value="Genomic_DNA"/>
</dbReference>
<dbReference type="eggNOG" id="KOG0504">
    <property type="taxonomic scope" value="Eukaryota"/>
</dbReference>
<dbReference type="GeneID" id="36283254"/>
<dbReference type="OrthoDB" id="3554466at2759"/>
<protein>
    <submittedName>
        <fullName evidence="4">Uncharacterized protein</fullName>
    </submittedName>
</protein>
<keyword evidence="1" id="KW-0677">Repeat</keyword>
<name>A0A177AMV6_9PEZI</name>
<dbReference type="InterPro" id="IPR036770">
    <property type="entry name" value="Ankyrin_rpt-contain_sf"/>
</dbReference>
<dbReference type="Gene3D" id="1.25.40.20">
    <property type="entry name" value="Ankyrin repeat-containing domain"/>
    <property type="match status" value="2"/>
</dbReference>
<dbReference type="RefSeq" id="XP_024328634.1">
    <property type="nucleotide sequence ID" value="XM_024463851.1"/>
</dbReference>
<gene>
    <name evidence="4" type="ORF">VC83_00155</name>
</gene>
<keyword evidence="2 3" id="KW-0040">ANK repeat</keyword>
<evidence type="ECO:0000256" key="2">
    <source>
        <dbReference type="ARBA" id="ARBA00023043"/>
    </source>
</evidence>
<dbReference type="PANTHER" id="PTHR24198">
    <property type="entry name" value="ANKYRIN REPEAT AND PROTEIN KINASE DOMAIN-CONTAINING PROTEIN"/>
    <property type="match status" value="1"/>
</dbReference>
<reference evidence="4" key="1">
    <citation type="submission" date="2016-03" db="EMBL/GenBank/DDBJ databases">
        <title>Updated assembly of Pseudogymnoascus destructans, the fungus causing white-nose syndrome of bats.</title>
        <authorList>
            <person name="Palmer J.M."/>
            <person name="Drees K.P."/>
            <person name="Foster J.T."/>
            <person name="Lindner D.L."/>
        </authorList>
    </citation>
    <scope>NUCLEOTIDE SEQUENCE [LARGE SCALE GENOMIC DNA]</scope>
    <source>
        <strain evidence="4">20631-21</strain>
    </source>
</reference>
<dbReference type="Pfam" id="PF00023">
    <property type="entry name" value="Ank"/>
    <property type="match status" value="1"/>
</dbReference>
<dbReference type="InterPro" id="IPR002110">
    <property type="entry name" value="Ankyrin_rpt"/>
</dbReference>
<evidence type="ECO:0000313" key="4">
    <source>
        <dbReference type="EMBL" id="OAF63365.2"/>
    </source>
</evidence>
<dbReference type="PANTHER" id="PTHR24198:SF165">
    <property type="entry name" value="ANKYRIN REPEAT-CONTAINING PROTEIN-RELATED"/>
    <property type="match status" value="1"/>
</dbReference>
<dbReference type="SUPFAM" id="SSF48403">
    <property type="entry name" value="Ankyrin repeat"/>
    <property type="match status" value="1"/>
</dbReference>
<proteinExistence type="predicted"/>
<dbReference type="Proteomes" id="UP000077154">
    <property type="component" value="Unassembled WGS sequence"/>
</dbReference>
<evidence type="ECO:0000256" key="1">
    <source>
        <dbReference type="ARBA" id="ARBA00022737"/>
    </source>
</evidence>
<dbReference type="SMART" id="SM00248">
    <property type="entry name" value="ANK"/>
    <property type="match status" value="4"/>
</dbReference>